<evidence type="ECO:0000313" key="6">
    <source>
        <dbReference type="Proteomes" id="UP001152795"/>
    </source>
</evidence>
<gene>
    <name evidence="5" type="ORF">PACLA_8A026864</name>
</gene>
<dbReference type="GO" id="GO:0005774">
    <property type="term" value="C:vacuolar membrane"/>
    <property type="evidence" value="ECO:0007669"/>
    <property type="project" value="TreeGrafter"/>
</dbReference>
<dbReference type="EMBL" id="CACRXK020010541">
    <property type="protein sequence ID" value="CAB4019595.1"/>
    <property type="molecule type" value="Genomic_DNA"/>
</dbReference>
<dbReference type="PANTHER" id="PTHR22950">
    <property type="entry name" value="AMINO ACID TRANSPORTER"/>
    <property type="match status" value="1"/>
</dbReference>
<comment type="caution">
    <text evidence="5">The sequence shown here is derived from an EMBL/GenBank/DDBJ whole genome shotgun (WGS) entry which is preliminary data.</text>
</comment>
<evidence type="ECO:0000256" key="3">
    <source>
        <dbReference type="ARBA" id="ARBA00022989"/>
    </source>
</evidence>
<reference evidence="5" key="1">
    <citation type="submission" date="2020-04" db="EMBL/GenBank/DDBJ databases">
        <authorList>
            <person name="Alioto T."/>
            <person name="Alioto T."/>
            <person name="Gomez Garrido J."/>
        </authorList>
    </citation>
    <scope>NUCLEOTIDE SEQUENCE</scope>
    <source>
        <strain evidence="5">A484AB</strain>
    </source>
</reference>
<proteinExistence type="predicted"/>
<dbReference type="OrthoDB" id="1684102at2759"/>
<evidence type="ECO:0000256" key="4">
    <source>
        <dbReference type="ARBA" id="ARBA00023136"/>
    </source>
</evidence>
<dbReference type="Proteomes" id="UP001152795">
    <property type="component" value="Unassembled WGS sequence"/>
</dbReference>
<dbReference type="PANTHER" id="PTHR22950:SF677">
    <property type="entry name" value="AMINO ACID TRANSPORTER TRANSMEMBRANE DOMAIN-CONTAINING PROTEIN"/>
    <property type="match status" value="1"/>
</dbReference>
<organism evidence="5 6">
    <name type="scientific">Paramuricea clavata</name>
    <name type="common">Red gorgonian</name>
    <name type="synonym">Violescent sea-whip</name>
    <dbReference type="NCBI Taxonomy" id="317549"/>
    <lineage>
        <taxon>Eukaryota</taxon>
        <taxon>Metazoa</taxon>
        <taxon>Cnidaria</taxon>
        <taxon>Anthozoa</taxon>
        <taxon>Octocorallia</taxon>
        <taxon>Malacalcyonacea</taxon>
        <taxon>Plexauridae</taxon>
        <taxon>Paramuricea</taxon>
    </lineage>
</organism>
<keyword evidence="3" id="KW-1133">Transmembrane helix</keyword>
<dbReference type="InterPro" id="IPR013057">
    <property type="entry name" value="AA_transpt_TM"/>
</dbReference>
<keyword evidence="6" id="KW-1185">Reference proteome</keyword>
<dbReference type="AlphaFoldDB" id="A0A6S7IKH5"/>
<evidence type="ECO:0000313" key="5">
    <source>
        <dbReference type="EMBL" id="CAB4019595.1"/>
    </source>
</evidence>
<comment type="subcellular location">
    <subcellularLocation>
        <location evidence="1">Membrane</location>
        <topology evidence="1">Multi-pass membrane protein</topology>
    </subcellularLocation>
</comment>
<evidence type="ECO:0000256" key="2">
    <source>
        <dbReference type="ARBA" id="ARBA00022692"/>
    </source>
</evidence>
<sequence length="129" mass="14706">SCLMFSLFFTYPVMMFPVSRILEMRLFTDPKEGDYYKSSVVRSSLVLLTLVIVISIPSFSTLMALIGSSCCILLAFILPGLFHLRIFNEELTIYQKIWDYFLILLGIVAGCMGTRDAVERLLSRDDTEI</sequence>
<feature type="non-terminal residue" evidence="5">
    <location>
        <position position="129"/>
    </location>
</feature>
<protein>
    <submittedName>
        <fullName evidence="5">Amino acid transporter AVT3B isoform X1</fullName>
    </submittedName>
</protein>
<dbReference type="Pfam" id="PF01490">
    <property type="entry name" value="Aa_trans"/>
    <property type="match status" value="1"/>
</dbReference>
<name>A0A6S7IKH5_PARCT</name>
<keyword evidence="2" id="KW-0812">Transmembrane</keyword>
<evidence type="ECO:0000256" key="1">
    <source>
        <dbReference type="ARBA" id="ARBA00004141"/>
    </source>
</evidence>
<keyword evidence="4" id="KW-0472">Membrane</keyword>
<accession>A0A6S7IKH5</accession>
<dbReference type="GO" id="GO:0015179">
    <property type="term" value="F:L-amino acid transmembrane transporter activity"/>
    <property type="evidence" value="ECO:0007669"/>
    <property type="project" value="TreeGrafter"/>
</dbReference>